<dbReference type="OrthoDB" id="7890494at2759"/>
<feature type="region of interest" description="Disordered" evidence="1">
    <location>
        <begin position="58"/>
        <end position="90"/>
    </location>
</feature>
<gene>
    <name evidence="2" type="ORF">PSYICH_LOCUS13543</name>
</gene>
<keyword evidence="3" id="KW-1185">Reference proteome</keyword>
<evidence type="ECO:0000313" key="2">
    <source>
        <dbReference type="EMBL" id="CAH1112980.1"/>
    </source>
</evidence>
<organism evidence="2 3">
    <name type="scientific">Psylliodes chrysocephalus</name>
    <dbReference type="NCBI Taxonomy" id="3402493"/>
    <lineage>
        <taxon>Eukaryota</taxon>
        <taxon>Metazoa</taxon>
        <taxon>Ecdysozoa</taxon>
        <taxon>Arthropoda</taxon>
        <taxon>Hexapoda</taxon>
        <taxon>Insecta</taxon>
        <taxon>Pterygota</taxon>
        <taxon>Neoptera</taxon>
        <taxon>Endopterygota</taxon>
        <taxon>Coleoptera</taxon>
        <taxon>Polyphaga</taxon>
        <taxon>Cucujiformia</taxon>
        <taxon>Chrysomeloidea</taxon>
        <taxon>Chrysomelidae</taxon>
        <taxon>Galerucinae</taxon>
        <taxon>Alticini</taxon>
        <taxon>Psylliodes</taxon>
    </lineage>
</organism>
<evidence type="ECO:0000256" key="1">
    <source>
        <dbReference type="SAM" id="MobiDB-lite"/>
    </source>
</evidence>
<dbReference type="Proteomes" id="UP001153636">
    <property type="component" value="Chromosome 7"/>
</dbReference>
<sequence>MALSRRVCVNDSNNFCFICGEYVFKEYRLNVKTFVNETYKNYFGHPLEMINKPWIPQKEEPEDFGTKNDSSDSDFEYDLGTPKPFNQDDLNDLIRDLGLSKSA</sequence>
<proteinExistence type="predicted"/>
<evidence type="ECO:0000313" key="3">
    <source>
        <dbReference type="Proteomes" id="UP001153636"/>
    </source>
</evidence>
<dbReference type="EMBL" id="OV651819">
    <property type="protein sequence ID" value="CAH1112980.1"/>
    <property type="molecule type" value="Genomic_DNA"/>
</dbReference>
<reference evidence="2" key="1">
    <citation type="submission" date="2022-01" db="EMBL/GenBank/DDBJ databases">
        <authorList>
            <person name="King R."/>
        </authorList>
    </citation>
    <scope>NUCLEOTIDE SEQUENCE</scope>
</reference>
<name>A0A9P0D2Y8_9CUCU</name>
<accession>A0A9P0D2Y8</accession>
<protein>
    <submittedName>
        <fullName evidence="2">Uncharacterized protein</fullName>
    </submittedName>
</protein>
<dbReference type="AlphaFoldDB" id="A0A9P0D2Y8"/>